<dbReference type="InterPro" id="IPR050248">
    <property type="entry name" value="Polysacc_deacetylase_ArnD"/>
</dbReference>
<dbReference type="Pfam" id="PF01522">
    <property type="entry name" value="Polysacc_deac_1"/>
    <property type="match status" value="1"/>
</dbReference>
<dbReference type="PROSITE" id="PS51257">
    <property type="entry name" value="PROKAR_LIPOPROTEIN"/>
    <property type="match status" value="1"/>
</dbReference>
<dbReference type="Gene3D" id="3.20.20.370">
    <property type="entry name" value="Glycoside hydrolase/deacetylase"/>
    <property type="match status" value="1"/>
</dbReference>
<feature type="domain" description="NodB homology" evidence="4">
    <location>
        <begin position="71"/>
        <end position="249"/>
    </location>
</feature>
<gene>
    <name evidence="5" type="ORF">IAD24_07295</name>
</gene>
<dbReference type="SUPFAM" id="SSF88713">
    <property type="entry name" value="Glycoside hydrolase/deacetylase"/>
    <property type="match status" value="1"/>
</dbReference>
<dbReference type="EMBL" id="DVNZ01000229">
    <property type="protein sequence ID" value="HIU94942.1"/>
    <property type="molecule type" value="Genomic_DNA"/>
</dbReference>
<feature type="chain" id="PRO_5038832630" evidence="3">
    <location>
        <begin position="27"/>
        <end position="272"/>
    </location>
</feature>
<dbReference type="AlphaFoldDB" id="A0A9D1N571"/>
<name>A0A9D1N571_9FIRM</name>
<dbReference type="PROSITE" id="PS51677">
    <property type="entry name" value="NODB"/>
    <property type="match status" value="1"/>
</dbReference>
<proteinExistence type="predicted"/>
<accession>A0A9D1N571</accession>
<dbReference type="CDD" id="cd10917">
    <property type="entry name" value="CE4_NodB_like_6s_7s"/>
    <property type="match status" value="1"/>
</dbReference>
<dbReference type="InterPro" id="IPR011330">
    <property type="entry name" value="Glyco_hydro/deAcase_b/a-brl"/>
</dbReference>
<evidence type="ECO:0000256" key="1">
    <source>
        <dbReference type="ARBA" id="ARBA00022723"/>
    </source>
</evidence>
<evidence type="ECO:0000259" key="4">
    <source>
        <dbReference type="PROSITE" id="PS51677"/>
    </source>
</evidence>
<feature type="signal peptide" evidence="3">
    <location>
        <begin position="1"/>
        <end position="26"/>
    </location>
</feature>
<evidence type="ECO:0000313" key="5">
    <source>
        <dbReference type="EMBL" id="HIU94942.1"/>
    </source>
</evidence>
<dbReference type="GO" id="GO:0046872">
    <property type="term" value="F:metal ion binding"/>
    <property type="evidence" value="ECO:0007669"/>
    <property type="project" value="UniProtKB-KW"/>
</dbReference>
<comment type="caution">
    <text evidence="5">The sequence shown here is derived from an EMBL/GenBank/DDBJ whole genome shotgun (WGS) entry which is preliminary data.</text>
</comment>
<dbReference type="InterPro" id="IPR002509">
    <property type="entry name" value="NODB_dom"/>
</dbReference>
<keyword evidence="1" id="KW-0479">Metal-binding</keyword>
<keyword evidence="3" id="KW-0732">Signal</keyword>
<dbReference type="Proteomes" id="UP000824128">
    <property type="component" value="Unassembled WGS sequence"/>
</dbReference>
<dbReference type="PANTHER" id="PTHR10587">
    <property type="entry name" value="GLYCOSYL TRANSFERASE-RELATED"/>
    <property type="match status" value="1"/>
</dbReference>
<dbReference type="GO" id="GO:0005975">
    <property type="term" value="P:carbohydrate metabolic process"/>
    <property type="evidence" value="ECO:0007669"/>
    <property type="project" value="InterPro"/>
</dbReference>
<reference evidence="5" key="2">
    <citation type="journal article" date="2021" name="PeerJ">
        <title>Extensive microbial diversity within the chicken gut microbiome revealed by metagenomics and culture.</title>
        <authorList>
            <person name="Gilroy R."/>
            <person name="Ravi A."/>
            <person name="Getino M."/>
            <person name="Pursley I."/>
            <person name="Horton D.L."/>
            <person name="Alikhan N.F."/>
            <person name="Baker D."/>
            <person name="Gharbi K."/>
            <person name="Hall N."/>
            <person name="Watson M."/>
            <person name="Adriaenssens E.M."/>
            <person name="Foster-Nyarko E."/>
            <person name="Jarju S."/>
            <person name="Secka A."/>
            <person name="Antonio M."/>
            <person name="Oren A."/>
            <person name="Chaudhuri R.R."/>
            <person name="La Ragione R."/>
            <person name="Hildebrand F."/>
            <person name="Pallen M.J."/>
        </authorList>
    </citation>
    <scope>NUCLEOTIDE SEQUENCE</scope>
    <source>
        <strain evidence="5">ChiGjej2B2-16831</strain>
    </source>
</reference>
<dbReference type="PANTHER" id="PTHR10587:SF133">
    <property type="entry name" value="CHITIN DEACETYLASE 1-RELATED"/>
    <property type="match status" value="1"/>
</dbReference>
<evidence type="ECO:0000256" key="2">
    <source>
        <dbReference type="ARBA" id="ARBA00022801"/>
    </source>
</evidence>
<protein>
    <submittedName>
        <fullName evidence="5">Polysaccharide deacetylase family protein</fullName>
    </submittedName>
</protein>
<evidence type="ECO:0000256" key="3">
    <source>
        <dbReference type="SAM" id="SignalP"/>
    </source>
</evidence>
<evidence type="ECO:0000313" key="6">
    <source>
        <dbReference type="Proteomes" id="UP000824128"/>
    </source>
</evidence>
<dbReference type="GO" id="GO:0016810">
    <property type="term" value="F:hydrolase activity, acting on carbon-nitrogen (but not peptide) bonds"/>
    <property type="evidence" value="ECO:0007669"/>
    <property type="project" value="InterPro"/>
</dbReference>
<keyword evidence="2" id="KW-0378">Hydrolase</keyword>
<organism evidence="5 6">
    <name type="scientific">Candidatus Aphodomorpha intestinavium</name>
    <dbReference type="NCBI Taxonomy" id="2840672"/>
    <lineage>
        <taxon>Bacteria</taxon>
        <taxon>Bacillati</taxon>
        <taxon>Bacillota</taxon>
        <taxon>Clostridia</taxon>
        <taxon>Eubacteriales</taxon>
        <taxon>Candidatus Aphodomorpha</taxon>
    </lineage>
</organism>
<dbReference type="GO" id="GO:0016020">
    <property type="term" value="C:membrane"/>
    <property type="evidence" value="ECO:0007669"/>
    <property type="project" value="TreeGrafter"/>
</dbReference>
<reference evidence="5" key="1">
    <citation type="submission" date="2020-10" db="EMBL/GenBank/DDBJ databases">
        <authorList>
            <person name="Gilroy R."/>
        </authorList>
    </citation>
    <scope>NUCLEOTIDE SEQUENCE</scope>
    <source>
        <strain evidence="5">ChiGjej2B2-16831</strain>
    </source>
</reference>
<sequence>MRIVVVKKKTLLVALVGLLACAAAVALTVWLSDAGLLPTMARMAQVEEYELNVLPGKKRELPVYSVERPDQKIALTIDAAWEDDKTAFILEALARYDVKATFFLCGVWVEAYPEHVKEIAAAGHEIGNHSLTHPHMNELTAEQVQQEISALDDQIEALTGKRCTKFRAPYGEYNDTVIKAVRALGYEAVQWDVDTIDWKKERSAAAILETVLPRLAPGSIILCHNNGYQIEEYLPTLIEQAQEAGYEFVTVDELLLDGATTIDANGRQQPAA</sequence>